<evidence type="ECO:0000313" key="3">
    <source>
        <dbReference type="EMBL" id="KAF7176069.1"/>
    </source>
</evidence>
<proteinExistence type="predicted"/>
<feature type="compositionally biased region" description="Basic and acidic residues" evidence="2">
    <location>
        <begin position="153"/>
        <end position="162"/>
    </location>
</feature>
<evidence type="ECO:0000256" key="2">
    <source>
        <dbReference type="SAM" id="MobiDB-lite"/>
    </source>
</evidence>
<reference evidence="3" key="1">
    <citation type="submission" date="2020-06" db="EMBL/GenBank/DDBJ databases">
        <title>Draft genome sequences of strains closely related to Aspergillus parafelis and Aspergillus hiratsukae.</title>
        <authorList>
            <person name="Dos Santos R.A.C."/>
            <person name="Rivero-Menendez O."/>
            <person name="Steenwyk J.L."/>
            <person name="Mead M.E."/>
            <person name="Goldman G.H."/>
            <person name="Alastruey-Izquierdo A."/>
            <person name="Rokas A."/>
        </authorList>
    </citation>
    <scope>NUCLEOTIDE SEQUENCE</scope>
    <source>
        <strain evidence="3">CNM-CM7691</strain>
    </source>
</reference>
<evidence type="ECO:0000256" key="1">
    <source>
        <dbReference type="SAM" id="Coils"/>
    </source>
</evidence>
<organism evidence="3 4">
    <name type="scientific">Aspergillus felis</name>
    <dbReference type="NCBI Taxonomy" id="1287682"/>
    <lineage>
        <taxon>Eukaryota</taxon>
        <taxon>Fungi</taxon>
        <taxon>Dikarya</taxon>
        <taxon>Ascomycota</taxon>
        <taxon>Pezizomycotina</taxon>
        <taxon>Eurotiomycetes</taxon>
        <taxon>Eurotiomycetidae</taxon>
        <taxon>Eurotiales</taxon>
        <taxon>Aspergillaceae</taxon>
        <taxon>Aspergillus</taxon>
        <taxon>Aspergillus subgen. Fumigati</taxon>
    </lineage>
</organism>
<keyword evidence="1" id="KW-0175">Coiled coil</keyword>
<comment type="caution">
    <text evidence="3">The sequence shown here is derived from an EMBL/GenBank/DDBJ whole genome shotgun (WGS) entry which is preliminary data.</text>
</comment>
<gene>
    <name evidence="3" type="ORF">CNMCM7691_001244</name>
</gene>
<dbReference type="AlphaFoldDB" id="A0A8H6V5K9"/>
<protein>
    <submittedName>
        <fullName evidence="3">Uncharacterized protein</fullName>
    </submittedName>
</protein>
<name>A0A8H6V5K9_9EURO</name>
<dbReference type="Proteomes" id="UP000641853">
    <property type="component" value="Unassembled WGS sequence"/>
</dbReference>
<feature type="region of interest" description="Disordered" evidence="2">
    <location>
        <begin position="79"/>
        <end position="101"/>
    </location>
</feature>
<feature type="region of interest" description="Disordered" evidence="2">
    <location>
        <begin position="209"/>
        <end position="246"/>
    </location>
</feature>
<sequence>MYICGRCKAGFDKSVYLAEKAKAALDAANMTFEEADKATSTSSGGGGGSSNSRYSSNSSNSSSNRGCYHRRHLLPLQQAPQPSLVLWPSKKQKREEEIRRDEPRRLLASRCVLLNWKRGIGEGEGLRGGTEGFADDAVKLRPNLTRAQRLREEAKMREKEAKGGGAHCRRRSPAQGNRPRLQKLKGELRKEHLEEVELLQELEERKAVKDAQLHQKRGRGGDPRLSTSQRETSRCRRCRKAAVQPHTGPAVIARKGKREEKRKQRKAAREALNAAQTAFDKANAAVKAVVQERNLYLKELLAEALRKTELLKDLEELKEIKDERLEQKRQLEQTIAGLNEELQAEDAAFREAKTRIAEVVRKLNKEVKDQRLHQKRELEDEIRGLQAEADAAFR</sequence>
<feature type="region of interest" description="Disordered" evidence="2">
    <location>
        <begin position="37"/>
        <end position="67"/>
    </location>
</feature>
<evidence type="ECO:0000313" key="4">
    <source>
        <dbReference type="Proteomes" id="UP000641853"/>
    </source>
</evidence>
<dbReference type="EMBL" id="JACBAG010001916">
    <property type="protein sequence ID" value="KAF7176069.1"/>
    <property type="molecule type" value="Genomic_DNA"/>
</dbReference>
<keyword evidence="4" id="KW-1185">Reference proteome</keyword>
<accession>A0A8H6V5K9</accession>
<feature type="compositionally biased region" description="Low complexity" evidence="2">
    <location>
        <begin position="50"/>
        <end position="66"/>
    </location>
</feature>
<feature type="region of interest" description="Disordered" evidence="2">
    <location>
        <begin position="153"/>
        <end position="187"/>
    </location>
</feature>
<feature type="coiled-coil region" evidence="1">
    <location>
        <begin position="258"/>
        <end position="388"/>
    </location>
</feature>